<organism evidence="2 3">
    <name type="scientific">Leptospirillum ferriphilum</name>
    <dbReference type="NCBI Taxonomy" id="178606"/>
    <lineage>
        <taxon>Bacteria</taxon>
        <taxon>Pseudomonadati</taxon>
        <taxon>Nitrospirota</taxon>
        <taxon>Nitrospiria</taxon>
        <taxon>Nitrospirales</taxon>
        <taxon>Nitrospiraceae</taxon>
        <taxon>Leptospirillum</taxon>
    </lineage>
</organism>
<dbReference type="RefSeq" id="WP_036081716.1">
    <property type="nucleotide sequence ID" value="NZ_JPGK01000003.1"/>
</dbReference>
<name>A0A094X7F9_9BACT</name>
<gene>
    <name evidence="2" type="ORF">LptCag_1217</name>
</gene>
<dbReference type="EMBL" id="JPGK01000003">
    <property type="protein sequence ID" value="KGA94454.1"/>
    <property type="molecule type" value="Genomic_DNA"/>
</dbReference>
<dbReference type="PATRIC" id="fig|178606.4.peg.1032"/>
<evidence type="ECO:0000313" key="2">
    <source>
        <dbReference type="EMBL" id="KGA94454.1"/>
    </source>
</evidence>
<evidence type="ECO:0000256" key="1">
    <source>
        <dbReference type="SAM" id="MobiDB-lite"/>
    </source>
</evidence>
<dbReference type="AlphaFoldDB" id="A0A094X7F9"/>
<dbReference type="Proteomes" id="UP000029452">
    <property type="component" value="Unassembled WGS sequence"/>
</dbReference>
<evidence type="ECO:0000313" key="3">
    <source>
        <dbReference type="Proteomes" id="UP000029452"/>
    </source>
</evidence>
<proteinExistence type="predicted"/>
<dbReference type="OrthoDB" id="10006780at2"/>
<reference evidence="2 3" key="1">
    <citation type="submission" date="2014-06" db="EMBL/GenBank/DDBJ databases">
        <title>Draft genome sequence of iron oxidizing acidophile Leptospirillum ferriphilum DSM14647.</title>
        <authorList>
            <person name="Cardenas J.P."/>
            <person name="Lazcano M."/>
            <person name="Ossandon F.J."/>
            <person name="Corbett M."/>
            <person name="Holmes D.S."/>
            <person name="Watkin E."/>
        </authorList>
    </citation>
    <scope>NUCLEOTIDE SEQUENCE [LARGE SCALE GENOMIC DNA]</scope>
    <source>
        <strain evidence="2 3">DSM 14647</strain>
    </source>
</reference>
<sequence>MSLKEMAKANLDRSNQTRETNPEPDPISIAERVALKFEKVTPSTLGKPVIVDRGVVLAYENDLPHVKVYAWSLVHLHTGRSLPIDTAKVAKDCKLSLSEARGAIDRLVREGDLVRTRERGRELYRLVINYGWDKS</sequence>
<accession>A0A094X7F9</accession>
<protein>
    <submittedName>
        <fullName evidence="2">Uncharacterized protein</fullName>
    </submittedName>
</protein>
<comment type="caution">
    <text evidence="2">The sequence shown here is derived from an EMBL/GenBank/DDBJ whole genome shotgun (WGS) entry which is preliminary data.</text>
</comment>
<feature type="compositionally biased region" description="Basic and acidic residues" evidence="1">
    <location>
        <begin position="1"/>
        <end position="11"/>
    </location>
</feature>
<feature type="region of interest" description="Disordered" evidence="1">
    <location>
        <begin position="1"/>
        <end position="25"/>
    </location>
</feature>